<protein>
    <submittedName>
        <fullName evidence="2">Uncharacterized protein</fullName>
    </submittedName>
</protein>
<evidence type="ECO:0000313" key="3">
    <source>
        <dbReference type="Proteomes" id="UP000663722"/>
    </source>
</evidence>
<dbReference type="AlphaFoldDB" id="A0A975GNV3"/>
<keyword evidence="3" id="KW-1185">Reference proteome</keyword>
<proteinExistence type="predicted"/>
<dbReference type="EMBL" id="CP061800">
    <property type="protein sequence ID" value="QTA88170.1"/>
    <property type="molecule type" value="Genomic_DNA"/>
</dbReference>
<organism evidence="2 3">
    <name type="scientific">Desulfonema magnum</name>
    <dbReference type="NCBI Taxonomy" id="45655"/>
    <lineage>
        <taxon>Bacteria</taxon>
        <taxon>Pseudomonadati</taxon>
        <taxon>Thermodesulfobacteriota</taxon>
        <taxon>Desulfobacteria</taxon>
        <taxon>Desulfobacterales</taxon>
        <taxon>Desulfococcaceae</taxon>
        <taxon>Desulfonema</taxon>
    </lineage>
</organism>
<reference evidence="2" key="1">
    <citation type="journal article" date="2021" name="Microb. Physiol.">
        <title>Proteogenomic Insights into the Physiology of Marine, Sulfate-Reducing, Filamentous Desulfonema limicola and Desulfonema magnum.</title>
        <authorList>
            <person name="Schnaars V."/>
            <person name="Wohlbrand L."/>
            <person name="Scheve S."/>
            <person name="Hinrichs C."/>
            <person name="Reinhardt R."/>
            <person name="Rabus R."/>
        </authorList>
    </citation>
    <scope>NUCLEOTIDE SEQUENCE</scope>
    <source>
        <strain evidence="2">4be13</strain>
    </source>
</reference>
<name>A0A975GNV3_9BACT</name>
<evidence type="ECO:0000256" key="1">
    <source>
        <dbReference type="SAM" id="MobiDB-lite"/>
    </source>
</evidence>
<dbReference type="KEGG" id="dmm:dnm_042100"/>
<sequence length="97" mass="10674">MLTCISNYLTISFRYSHGKETRVFPRNDPPPLKKKSRVSPLFAEKKMYKKFLIITDLGEAGNMTTDSGDETDSTGRYDSGSPKGVSDPESLIPAGSP</sequence>
<dbReference type="Proteomes" id="UP000663722">
    <property type="component" value="Chromosome"/>
</dbReference>
<feature type="region of interest" description="Disordered" evidence="1">
    <location>
        <begin position="60"/>
        <end position="97"/>
    </location>
</feature>
<evidence type="ECO:0000313" key="2">
    <source>
        <dbReference type="EMBL" id="QTA88170.1"/>
    </source>
</evidence>
<accession>A0A975GNV3</accession>
<gene>
    <name evidence="2" type="ORF">dnm_042100</name>
</gene>